<keyword evidence="5 8" id="KW-0648">Protein biosynthesis</keyword>
<feature type="binding site" evidence="9">
    <location>
        <begin position="81"/>
        <end position="83"/>
    </location>
    <ligand>
        <name>L-histidine</name>
        <dbReference type="ChEBI" id="CHEBI:57595"/>
    </ligand>
</feature>
<evidence type="ECO:0000313" key="12">
    <source>
        <dbReference type="Proteomes" id="UP000196531"/>
    </source>
</evidence>
<dbReference type="NCBIfam" id="TIGR00442">
    <property type="entry name" value="hisS"/>
    <property type="match status" value="1"/>
</dbReference>
<keyword evidence="4 8" id="KW-0547">Nucleotide-binding</keyword>
<evidence type="ECO:0000256" key="8">
    <source>
        <dbReference type="HAMAP-Rule" id="MF_00127"/>
    </source>
</evidence>
<reference evidence="12" key="1">
    <citation type="journal article" date="2017" name="Proc. Natl. Acad. Sci. U.S.A.">
        <title>Simulation of Deepwater Horizon oil plume reveals substrate specialization within a complex community of hydrocarbon-degraders.</title>
        <authorList>
            <person name="Hu P."/>
            <person name="Dubinsky E.A."/>
            <person name="Probst A.J."/>
            <person name="Wang J."/>
            <person name="Sieber C.M.K."/>
            <person name="Tom L.M."/>
            <person name="Gardinali P."/>
            <person name="Banfield J.F."/>
            <person name="Atlas R.M."/>
            <person name="Andersen G.L."/>
        </authorList>
    </citation>
    <scope>NUCLEOTIDE SEQUENCE [LARGE SCALE GENOMIC DNA]</scope>
</reference>
<evidence type="ECO:0000256" key="4">
    <source>
        <dbReference type="ARBA" id="ARBA00022741"/>
    </source>
</evidence>
<gene>
    <name evidence="8" type="primary">hisS</name>
    <name evidence="11" type="ORF">A9Q84_04725</name>
</gene>
<dbReference type="InterPro" id="IPR006195">
    <property type="entry name" value="aa-tRNA-synth_II"/>
</dbReference>
<feature type="binding site" evidence="9">
    <location>
        <position position="125"/>
    </location>
    <ligand>
        <name>L-histidine</name>
        <dbReference type="ChEBI" id="CHEBI:57595"/>
    </ligand>
</feature>
<dbReference type="GO" id="GO:0004821">
    <property type="term" value="F:histidine-tRNA ligase activity"/>
    <property type="evidence" value="ECO:0007669"/>
    <property type="project" value="UniProtKB-UniRule"/>
</dbReference>
<dbReference type="PROSITE" id="PS50862">
    <property type="entry name" value="AA_TRNA_LIGASE_II"/>
    <property type="match status" value="1"/>
</dbReference>
<keyword evidence="8" id="KW-0963">Cytoplasm</keyword>
<comment type="catalytic activity">
    <reaction evidence="7 8">
        <text>tRNA(His) + L-histidine + ATP = L-histidyl-tRNA(His) + AMP + diphosphate + H(+)</text>
        <dbReference type="Rhea" id="RHEA:17313"/>
        <dbReference type="Rhea" id="RHEA-COMP:9665"/>
        <dbReference type="Rhea" id="RHEA-COMP:9689"/>
        <dbReference type="ChEBI" id="CHEBI:15378"/>
        <dbReference type="ChEBI" id="CHEBI:30616"/>
        <dbReference type="ChEBI" id="CHEBI:33019"/>
        <dbReference type="ChEBI" id="CHEBI:57595"/>
        <dbReference type="ChEBI" id="CHEBI:78442"/>
        <dbReference type="ChEBI" id="CHEBI:78527"/>
        <dbReference type="ChEBI" id="CHEBI:456215"/>
        <dbReference type="EC" id="6.1.1.21"/>
    </reaction>
</comment>
<evidence type="ECO:0000256" key="3">
    <source>
        <dbReference type="ARBA" id="ARBA00022598"/>
    </source>
</evidence>
<dbReference type="GO" id="GO:0005524">
    <property type="term" value="F:ATP binding"/>
    <property type="evidence" value="ECO:0007669"/>
    <property type="project" value="UniProtKB-UniRule"/>
</dbReference>
<dbReference type="InterPro" id="IPR004154">
    <property type="entry name" value="Anticodon-bd"/>
</dbReference>
<dbReference type="EMBL" id="MAAO01000004">
    <property type="protein sequence ID" value="OUR98721.1"/>
    <property type="molecule type" value="Genomic_DNA"/>
</dbReference>
<evidence type="ECO:0000313" key="11">
    <source>
        <dbReference type="EMBL" id="OUR98721.1"/>
    </source>
</evidence>
<dbReference type="AlphaFoldDB" id="A0A1Y5FAT5"/>
<evidence type="ECO:0000256" key="6">
    <source>
        <dbReference type="ARBA" id="ARBA00023146"/>
    </source>
</evidence>
<feature type="binding site" evidence="9">
    <location>
        <position position="111"/>
    </location>
    <ligand>
        <name>L-histidine</name>
        <dbReference type="ChEBI" id="CHEBI:57595"/>
    </ligand>
</feature>
<evidence type="ECO:0000256" key="2">
    <source>
        <dbReference type="ARBA" id="ARBA00011738"/>
    </source>
</evidence>
<dbReference type="PANTHER" id="PTHR43707:SF1">
    <property type="entry name" value="HISTIDINE--TRNA LIGASE, MITOCHONDRIAL-RELATED"/>
    <property type="match status" value="1"/>
</dbReference>
<keyword evidence="6 8" id="KW-0030">Aminoacyl-tRNA synthetase</keyword>
<dbReference type="SUPFAM" id="SSF52954">
    <property type="entry name" value="Class II aaRS ABD-related"/>
    <property type="match status" value="1"/>
</dbReference>
<keyword evidence="3 8" id="KW-0436">Ligase</keyword>
<comment type="subcellular location">
    <subcellularLocation>
        <location evidence="8">Cytoplasm</location>
    </subcellularLocation>
</comment>
<dbReference type="Gene3D" id="3.40.50.800">
    <property type="entry name" value="Anticodon-binding domain"/>
    <property type="match status" value="1"/>
</dbReference>
<comment type="caution">
    <text evidence="11">The sequence shown here is derived from an EMBL/GenBank/DDBJ whole genome shotgun (WGS) entry which is preliminary data.</text>
</comment>
<dbReference type="InterPro" id="IPR004516">
    <property type="entry name" value="HisRS/HisZ"/>
</dbReference>
<name>A0A1Y5FAT5_9BACT</name>
<dbReference type="EC" id="6.1.1.21" evidence="8"/>
<dbReference type="PIRSF" id="PIRSF001549">
    <property type="entry name" value="His-tRNA_synth"/>
    <property type="match status" value="1"/>
</dbReference>
<comment type="similarity">
    <text evidence="1 8">Belongs to the class-II aminoacyl-tRNA synthetase family.</text>
</comment>
<feature type="domain" description="Aminoacyl-transfer RNA synthetases class-II family profile" evidence="10">
    <location>
        <begin position="20"/>
        <end position="363"/>
    </location>
</feature>
<dbReference type="Pfam" id="PF03129">
    <property type="entry name" value="HGTP_anticodon"/>
    <property type="match status" value="1"/>
</dbReference>
<evidence type="ECO:0000256" key="7">
    <source>
        <dbReference type="ARBA" id="ARBA00047639"/>
    </source>
</evidence>
<keyword evidence="8" id="KW-0067">ATP-binding</keyword>
<accession>A0A1Y5FAT5</accession>
<dbReference type="HAMAP" id="MF_00127">
    <property type="entry name" value="His_tRNA_synth"/>
    <property type="match status" value="1"/>
</dbReference>
<dbReference type="InterPro" id="IPR036621">
    <property type="entry name" value="Anticodon-bd_dom_sf"/>
</dbReference>
<evidence type="ECO:0000259" key="10">
    <source>
        <dbReference type="PROSITE" id="PS50862"/>
    </source>
</evidence>
<feature type="binding site" evidence="9">
    <location>
        <position position="129"/>
    </location>
    <ligand>
        <name>L-histidine</name>
        <dbReference type="ChEBI" id="CHEBI:57595"/>
    </ligand>
</feature>
<organism evidence="11 12">
    <name type="scientific">Halobacteriovorax marinus</name>
    <dbReference type="NCBI Taxonomy" id="97084"/>
    <lineage>
        <taxon>Bacteria</taxon>
        <taxon>Pseudomonadati</taxon>
        <taxon>Bdellovibrionota</taxon>
        <taxon>Bacteriovoracia</taxon>
        <taxon>Bacteriovoracales</taxon>
        <taxon>Halobacteriovoraceae</taxon>
        <taxon>Halobacteriovorax</taxon>
    </lineage>
</organism>
<dbReference type="InterPro" id="IPR045864">
    <property type="entry name" value="aa-tRNA-synth_II/BPL/LPL"/>
</dbReference>
<dbReference type="InterPro" id="IPR015807">
    <property type="entry name" value="His-tRNA-ligase"/>
</dbReference>
<protein>
    <recommendedName>
        <fullName evidence="8">Histidine--tRNA ligase</fullName>
        <ecNumber evidence="8">6.1.1.21</ecNumber>
    </recommendedName>
    <alternativeName>
        <fullName evidence="8">Histidyl-tRNA synthetase</fullName>
        <shortName evidence="8">HisRS</shortName>
    </alternativeName>
</protein>
<dbReference type="InterPro" id="IPR041715">
    <property type="entry name" value="HisRS-like_core"/>
</dbReference>
<sequence>MALNKKPYKGTRDFFPADKRVQDYIFSKMRESASLFAFEPYDGPMLEEVALYMAKSGEELINDQIYSFTDRGDRFVAIRPEMTPTVARMVAQVHKEIPKPIKWFSIPNLMRYEKPQRGRLREHWQFNCDIFGATGRSGEIEILQLIVKLFESFGANKDQFEILINDRDIVNAVFNDLMKVDEETSLKLYKIIDRAKKVSAEALQKMISELSLEPASEEILKNYLSVQSFEDLFKFLEKNEQTDKLTSFKELSDVASAIGLADYLVYDPTIVRGLDYYTGIVFEVFDKHPDNRRALCGGGAYANLLKIFNENPVAGVGFGLGDVTLTDFLKTHDLLPDLSKNDVDLYLTFQTESALAKNFELASQIRELGFKVSNSLSPIKFKKVFTLGDKQGAKFISMLGENELEQKILLIKNTKTKESFEVKFDELEKLKDILS</sequence>
<dbReference type="CDD" id="cd00773">
    <property type="entry name" value="HisRS-like_core"/>
    <property type="match status" value="1"/>
</dbReference>
<dbReference type="Pfam" id="PF13393">
    <property type="entry name" value="tRNA-synt_His"/>
    <property type="match status" value="1"/>
</dbReference>
<dbReference type="Proteomes" id="UP000196531">
    <property type="component" value="Unassembled WGS sequence"/>
</dbReference>
<dbReference type="Gene3D" id="3.30.930.10">
    <property type="entry name" value="Bira Bifunctional Protein, Domain 2"/>
    <property type="match status" value="1"/>
</dbReference>
<feature type="binding site" evidence="9">
    <location>
        <begin position="276"/>
        <end position="277"/>
    </location>
    <ligand>
        <name>L-histidine</name>
        <dbReference type="ChEBI" id="CHEBI:57595"/>
    </ligand>
</feature>
<dbReference type="PANTHER" id="PTHR43707">
    <property type="entry name" value="HISTIDYL-TRNA SYNTHETASE"/>
    <property type="match status" value="1"/>
</dbReference>
<comment type="subunit">
    <text evidence="2 8">Homodimer.</text>
</comment>
<evidence type="ECO:0000256" key="5">
    <source>
        <dbReference type="ARBA" id="ARBA00022917"/>
    </source>
</evidence>
<proteinExistence type="inferred from homology"/>
<dbReference type="GO" id="GO:0005737">
    <property type="term" value="C:cytoplasm"/>
    <property type="evidence" value="ECO:0007669"/>
    <property type="project" value="UniProtKB-SubCell"/>
</dbReference>
<feature type="binding site" evidence="9">
    <location>
        <position position="272"/>
    </location>
    <ligand>
        <name>L-histidine</name>
        <dbReference type="ChEBI" id="CHEBI:57595"/>
    </ligand>
</feature>
<dbReference type="SUPFAM" id="SSF55681">
    <property type="entry name" value="Class II aaRS and biotin synthetases"/>
    <property type="match status" value="1"/>
</dbReference>
<dbReference type="GO" id="GO:0006427">
    <property type="term" value="P:histidyl-tRNA aminoacylation"/>
    <property type="evidence" value="ECO:0007669"/>
    <property type="project" value="UniProtKB-UniRule"/>
</dbReference>
<evidence type="ECO:0000256" key="1">
    <source>
        <dbReference type="ARBA" id="ARBA00008226"/>
    </source>
</evidence>
<evidence type="ECO:0000256" key="9">
    <source>
        <dbReference type="PIRSR" id="PIRSR001549-1"/>
    </source>
</evidence>